<keyword evidence="1" id="KW-0732">Signal</keyword>
<name>A0ABS6NBI7_9RHOB</name>
<reference evidence="3" key="1">
    <citation type="submission" date="2021-06" db="EMBL/GenBank/DDBJ databases">
        <title>Thalassococcus sp. CAU 1522 isolated from sea sand, Republic of Korea.</title>
        <authorList>
            <person name="Kim W."/>
        </authorList>
    </citation>
    <scope>NUCLEOTIDE SEQUENCE</scope>
    <source>
        <strain evidence="3">CAU 1522</strain>
    </source>
</reference>
<gene>
    <name evidence="3" type="ORF">KUH32_14830</name>
</gene>
<sequence length="83" mass="9318">MKRIVFPLIAVALMAGAAHASGDRVIDPAKQDQIRQHLTQQGYDVRSIQSEDGLIEVYAVKNGQRLELYLDADLKIVRQKIDD</sequence>
<feature type="chain" id="PRO_5047527383" evidence="1">
    <location>
        <begin position="21"/>
        <end position="83"/>
    </location>
</feature>
<protein>
    <submittedName>
        <fullName evidence="3">PepSY domain-containing protein</fullName>
    </submittedName>
</protein>
<evidence type="ECO:0000256" key="1">
    <source>
        <dbReference type="SAM" id="SignalP"/>
    </source>
</evidence>
<dbReference type="Pfam" id="PF13670">
    <property type="entry name" value="PepSY_2"/>
    <property type="match status" value="1"/>
</dbReference>
<accession>A0ABS6NBI7</accession>
<dbReference type="InterPro" id="IPR025711">
    <property type="entry name" value="PepSY"/>
</dbReference>
<proteinExistence type="predicted"/>
<dbReference type="Proteomes" id="UP001166293">
    <property type="component" value="Unassembled WGS sequence"/>
</dbReference>
<organism evidence="3 4">
    <name type="scientific">Thalassococcus arenae</name>
    <dbReference type="NCBI Taxonomy" id="2851652"/>
    <lineage>
        <taxon>Bacteria</taxon>
        <taxon>Pseudomonadati</taxon>
        <taxon>Pseudomonadota</taxon>
        <taxon>Alphaproteobacteria</taxon>
        <taxon>Rhodobacterales</taxon>
        <taxon>Roseobacteraceae</taxon>
        <taxon>Thalassococcus</taxon>
    </lineage>
</organism>
<keyword evidence="4" id="KW-1185">Reference proteome</keyword>
<evidence type="ECO:0000259" key="2">
    <source>
        <dbReference type="Pfam" id="PF13670"/>
    </source>
</evidence>
<comment type="caution">
    <text evidence="3">The sequence shown here is derived from an EMBL/GenBank/DDBJ whole genome shotgun (WGS) entry which is preliminary data.</text>
</comment>
<feature type="signal peptide" evidence="1">
    <location>
        <begin position="1"/>
        <end position="20"/>
    </location>
</feature>
<dbReference type="EMBL" id="JAHRWL010000002">
    <property type="protein sequence ID" value="MBV2361037.1"/>
    <property type="molecule type" value="Genomic_DNA"/>
</dbReference>
<evidence type="ECO:0000313" key="4">
    <source>
        <dbReference type="Proteomes" id="UP001166293"/>
    </source>
</evidence>
<evidence type="ECO:0000313" key="3">
    <source>
        <dbReference type="EMBL" id="MBV2361037.1"/>
    </source>
</evidence>
<feature type="domain" description="PepSY" evidence="2">
    <location>
        <begin position="8"/>
        <end position="80"/>
    </location>
</feature>
<dbReference type="RefSeq" id="WP_217779376.1">
    <property type="nucleotide sequence ID" value="NZ_JAHRWL010000002.1"/>
</dbReference>